<dbReference type="Proteomes" id="UP001417504">
    <property type="component" value="Unassembled WGS sequence"/>
</dbReference>
<name>A0AAP0PAK8_9MAGN</name>
<evidence type="ECO:0000313" key="2">
    <source>
        <dbReference type="EMBL" id="KAK9137558.1"/>
    </source>
</evidence>
<sequence length="58" mass="6799">MDRTLDQMQKQKQMDLPQYSTEETQNHFLPSDIQLPSKVGNSTINFSLFFKLCLIVLH</sequence>
<reference evidence="2 3" key="1">
    <citation type="submission" date="2024-01" db="EMBL/GenBank/DDBJ databases">
        <title>Genome assemblies of Stephania.</title>
        <authorList>
            <person name="Yang L."/>
        </authorList>
    </citation>
    <scope>NUCLEOTIDE SEQUENCE [LARGE SCALE GENOMIC DNA]</scope>
    <source>
        <strain evidence="2">QJT</strain>
        <tissue evidence="2">Leaf</tissue>
    </source>
</reference>
<protein>
    <submittedName>
        <fullName evidence="2">Uncharacterized protein</fullName>
    </submittedName>
</protein>
<comment type="caution">
    <text evidence="2">The sequence shown here is derived from an EMBL/GenBank/DDBJ whole genome shotgun (WGS) entry which is preliminary data.</text>
</comment>
<proteinExistence type="predicted"/>
<dbReference type="EMBL" id="JBBNAE010000003">
    <property type="protein sequence ID" value="KAK9137558.1"/>
    <property type="molecule type" value="Genomic_DNA"/>
</dbReference>
<accession>A0AAP0PAK8</accession>
<evidence type="ECO:0000256" key="1">
    <source>
        <dbReference type="SAM" id="MobiDB-lite"/>
    </source>
</evidence>
<evidence type="ECO:0000313" key="3">
    <source>
        <dbReference type="Proteomes" id="UP001417504"/>
    </source>
</evidence>
<feature type="compositionally biased region" description="Polar residues" evidence="1">
    <location>
        <begin position="1"/>
        <end position="11"/>
    </location>
</feature>
<feature type="region of interest" description="Disordered" evidence="1">
    <location>
        <begin position="1"/>
        <end position="20"/>
    </location>
</feature>
<dbReference type="AlphaFoldDB" id="A0AAP0PAK8"/>
<organism evidence="2 3">
    <name type="scientific">Stephania japonica</name>
    <dbReference type="NCBI Taxonomy" id="461633"/>
    <lineage>
        <taxon>Eukaryota</taxon>
        <taxon>Viridiplantae</taxon>
        <taxon>Streptophyta</taxon>
        <taxon>Embryophyta</taxon>
        <taxon>Tracheophyta</taxon>
        <taxon>Spermatophyta</taxon>
        <taxon>Magnoliopsida</taxon>
        <taxon>Ranunculales</taxon>
        <taxon>Menispermaceae</taxon>
        <taxon>Menispermoideae</taxon>
        <taxon>Cissampelideae</taxon>
        <taxon>Stephania</taxon>
    </lineage>
</organism>
<gene>
    <name evidence="2" type="ORF">Sjap_008152</name>
</gene>
<keyword evidence="3" id="KW-1185">Reference proteome</keyword>